<evidence type="ECO:0000256" key="1">
    <source>
        <dbReference type="ARBA" id="ARBA00022729"/>
    </source>
</evidence>
<dbReference type="InterPro" id="IPR000742">
    <property type="entry name" value="EGF"/>
</dbReference>
<proteinExistence type="predicted"/>
<name>A0A6A4XYA5_9STRA</name>
<comment type="caution">
    <text evidence="3">Lacks conserved residue(s) required for the propagation of feature annotation.</text>
</comment>
<dbReference type="PROSITE" id="PS50026">
    <property type="entry name" value="EGF_3"/>
    <property type="match status" value="1"/>
</dbReference>
<dbReference type="CDD" id="cd00055">
    <property type="entry name" value="EGF_Lam"/>
    <property type="match status" value="1"/>
</dbReference>
<evidence type="ECO:0000313" key="6">
    <source>
        <dbReference type="EMBL" id="KAF0688123.1"/>
    </source>
</evidence>
<dbReference type="Gene3D" id="2.60.120.260">
    <property type="entry name" value="Galactose-binding domain-like"/>
    <property type="match status" value="2"/>
</dbReference>
<feature type="non-terminal residue" evidence="6">
    <location>
        <position position="1598"/>
    </location>
</feature>
<keyword evidence="1 4" id="KW-0732">Signal</keyword>
<dbReference type="PANTHER" id="PTHR14949">
    <property type="entry name" value="EGF-LIKE-DOMAIN, MULTIPLE 7, 8"/>
    <property type="match status" value="1"/>
</dbReference>
<dbReference type="PANTHER" id="PTHR14949:SF56">
    <property type="entry name" value="EGF-LIKE-DOMAIN, MULTIPLE 7"/>
    <property type="match status" value="1"/>
</dbReference>
<keyword evidence="2 3" id="KW-1015">Disulfide bond</keyword>
<evidence type="ECO:0000256" key="3">
    <source>
        <dbReference type="PROSITE-ProRule" id="PRU00076"/>
    </source>
</evidence>
<feature type="disulfide bond" evidence="3">
    <location>
        <begin position="98"/>
        <end position="107"/>
    </location>
</feature>
<accession>A0A6A4XYA5</accession>
<reference evidence="6" key="1">
    <citation type="submission" date="2019-06" db="EMBL/GenBank/DDBJ databases">
        <title>Genomics analysis of Aphanomyces spp. identifies a new class of oomycete effector associated with host adaptation.</title>
        <authorList>
            <person name="Gaulin E."/>
        </authorList>
    </citation>
    <scope>NUCLEOTIDE SEQUENCE</scope>
    <source>
        <strain evidence="6">CBS 578.67</strain>
    </source>
</reference>
<gene>
    <name evidence="6" type="ORF">As57867_020163</name>
</gene>
<keyword evidence="3" id="KW-0245">EGF-like domain</keyword>
<feature type="chain" id="PRO_5025472225" description="EGF-like domain-containing protein" evidence="4">
    <location>
        <begin position="26"/>
        <end position="1598"/>
    </location>
</feature>
<feature type="signal peptide" evidence="4">
    <location>
        <begin position="1"/>
        <end position="25"/>
    </location>
</feature>
<dbReference type="SMART" id="SM00181">
    <property type="entry name" value="EGF"/>
    <property type="match status" value="4"/>
</dbReference>
<dbReference type="Pfam" id="PF23106">
    <property type="entry name" value="EGF_Teneurin"/>
    <property type="match status" value="1"/>
</dbReference>
<sequence>MHVVRRRVFWLLLCLSGTSFLVVDGACANMCSGHGTCGAANSCTCDSAWNVVPDCSRRACPKGVAWVDKASAANVAHASATECSGRGVCDYSQGTCICAPGYTGEACQRSQCPNTCSGHGLCLPLASLALLYGPQSSTTGIGPTYTNWEANEVGGCYCDMGYTGPDCSMRMCPKNDDPLTTGQSYRTISLTVAAMGSALAGSISVAFNGYSFTMPANGNANSNSICTKGVQTLANVAQATCTMGAVDATTGGATYTIVFKQWTIVGAENNVFFHSGNPSLSLFTCNVVGVTSANSPTCTFADVVTTNLIEHAFCSNRGRCDFTVGLCTCFLDYKRLDCSQLSNIPDNIDDHDGFLINPTGPTYVGAALHILTAKAIAPDFRSIQIDAATQNVFYMLGTGDTFWNVGNVWIKVGTLFVQLGGVNIQDGGLTTTYTALSGTVADAVATHVAFVGTTLTARSTRAAAANFYLFQTYTSGRATVMFDVRGDGLTTVHTGGLQVLVGGATVSDNQPSTPVLLVQVPHATYSGSALVVVAIRASQYPATDFTLLELIAGGTTSFAVEASGKTTLTNGGLFVNGVGGANVINADPSVSAATILSSSGSFVGTVLTVGTSIASAATFFLFQAQANAAPIFTIRGDGFTKIYGGGFELVSGGATIDAGGLYVNGGATVNSGGLKVNAAGATIYQGGLVVVDGGADITDTAQLIPAIAGHSSHAAFQSTVARFETTVLAAATTFYLLELKAAGAQIMDVRGDGRTTVRQGGFVVMLGGATISANGLTVTAGGFTVADGGESITSTLTTGAVTTITASNTGYTTGAGVLQVISATSAASTFYLLQAWSGTTTPIFDIRGDGLTTVYTGGFVVTAGGLTVTAGGVTITAGGLLVTAGGFTVTDNGETITTTSTSASVAIFTASSPSYTNAGTVVQIVSGTAPATTFFLLKALSSTSTSMFDIRGDGQTTVRAGGLVVTAGGLTVTAGGVTITANGLLVTAGGFTVTDGGETITTTSTSASAAILTASSPSYTNGGTVVQIVSGTAPASTFYLLKALSSTSTSMFDVRGDGQTTVQAGGLVVNAGGLTVTAGGVTITANGLLVTAGGFTVTDGGETITTTSTSASAALLTASSPSYTNGGTVVQIVSGTAPASTFYLLKALSSTSTSMFDVRGDGQTTVRAGGLIVTAGGFTVTDGGETITTTSTSASAAIFTASSSSYTSAGTVVQIVSGTTPATTFYLLKALSSTSTAMFDVRGDGQTTVHAGGLIVTAGGLTVTAGGVTITANGLLVTAGGFTVTDGGETITTTSTSASAAILTASSPSYTNGGTVVQIVSGTAPASTFYLLKALSSTSTAMFDIRGDGQTTVRAGGLVVTVGGLTVTAGGVTITADGLLVTAGGFTVTDGGETITTTSATASAAVFTASSSSYTSAGTVVQIVSGTAPATTFYLLKALSSTSTSMFDVRGDGQTTVRAGGLVVTAGGLSVTAGGLTVTAGGLTITAGGLLVTAGGATVTDGGASVTTTSTSASAATFTASSSSYTSSGTVVQIVSGTASATTFYLLKALSSTTTSMFDVRGDGQTTVRAGGLVVTAGGLTVTAGGLTITANGLLVTA</sequence>
<evidence type="ECO:0000256" key="4">
    <source>
        <dbReference type="SAM" id="SignalP"/>
    </source>
</evidence>
<comment type="caution">
    <text evidence="6">The sequence shown here is derived from an EMBL/GenBank/DDBJ whole genome shotgun (WGS) entry which is preliminary data.</text>
</comment>
<dbReference type="Gene3D" id="2.10.25.10">
    <property type="entry name" value="Laminin"/>
    <property type="match status" value="1"/>
</dbReference>
<organism evidence="6">
    <name type="scientific">Aphanomyces stellatus</name>
    <dbReference type="NCBI Taxonomy" id="120398"/>
    <lineage>
        <taxon>Eukaryota</taxon>
        <taxon>Sar</taxon>
        <taxon>Stramenopiles</taxon>
        <taxon>Oomycota</taxon>
        <taxon>Saprolegniomycetes</taxon>
        <taxon>Saprolegniales</taxon>
        <taxon>Verrucalvaceae</taxon>
        <taxon>Aphanomyces</taxon>
    </lineage>
</organism>
<feature type="domain" description="EGF-like" evidence="5">
    <location>
        <begin position="74"/>
        <end position="108"/>
    </location>
</feature>
<dbReference type="PROSITE" id="PS01186">
    <property type="entry name" value="EGF_2"/>
    <property type="match status" value="1"/>
</dbReference>
<evidence type="ECO:0000259" key="5">
    <source>
        <dbReference type="PROSITE" id="PS50026"/>
    </source>
</evidence>
<dbReference type="EMBL" id="VJMH01006760">
    <property type="protein sequence ID" value="KAF0688123.1"/>
    <property type="molecule type" value="Genomic_DNA"/>
</dbReference>
<dbReference type="PROSITE" id="PS00022">
    <property type="entry name" value="EGF_1"/>
    <property type="match status" value="1"/>
</dbReference>
<dbReference type="OrthoDB" id="6130531at2759"/>
<evidence type="ECO:0000256" key="2">
    <source>
        <dbReference type="ARBA" id="ARBA00023157"/>
    </source>
</evidence>
<dbReference type="InterPro" id="IPR002049">
    <property type="entry name" value="LE_dom"/>
</dbReference>
<protein>
    <recommendedName>
        <fullName evidence="5">EGF-like domain-containing protein</fullName>
    </recommendedName>
</protein>
<dbReference type="InterPro" id="IPR050969">
    <property type="entry name" value="Dev_Signal_Modulators"/>
</dbReference>